<name>A0AAN7V818_9COLE</name>
<sequence length="636" mass="71743">MILREWAPLSELFNRLPSKAQSGIFTYDIKLTCVDVLTEFIALGTNFGLVYWYNRRTKDLQKLRCENTSIPVTTVKVISTVDYMVACGNQDGSISIFQVPKSHHESLPENLRPKNKQVERYTVSDLHNAPITALQWTKNGMKLFSGDKLGHIVLTEIDFYMHLCKSIEILNESYEVVQLSYHHQNLLVSTTYRTIVCKKENKWKVSQVGKKDRKVLGNFGGIFHQNSLRSNDAVLYCTRPGLRIWVSDIQGCVQQTLLFKDILNQRSSEAQLINPVSKSLRKLLPQKEASFGLVLPFHDHLLITYNNDVVYILNPKELTVDAMISNLRGVIGVAVCKDEIFILEGERSLIRISENPEPIYDMTPPIPTASNFLPITTSIKDITHKIQTSSIISAIPPFIETTFGGDLNIHTDSTSVINAEEAIESPRKVPTRKQDESYRKLQIYDKISNQNFDKDILYKPKRLRKPGVSPSIASWSSNSSEEHDSHVSKPTIMVESTVNIFPDLRSPESIKNDIESKEKLLADVLCFDKVKISAEPEKGQLEISTKSSSSNESSNLSFKSELLYNTTSKSDSVKNESYSEIQYGPPSGSSNPTSIIEAEVPACISIPNDWQLQNVSAKQQRKITESSMSDSEWEII</sequence>
<dbReference type="InterPro" id="IPR056499">
    <property type="entry name" value="Beta-prop_HPS5-like"/>
</dbReference>
<dbReference type="Gene3D" id="2.130.10.10">
    <property type="entry name" value="YVTN repeat-like/Quinoprotein amine dehydrogenase"/>
    <property type="match status" value="1"/>
</dbReference>
<keyword evidence="4" id="KW-1185">Reference proteome</keyword>
<protein>
    <recommendedName>
        <fullName evidence="2">HPS5-like beta-propeller domain-containing protein</fullName>
    </recommendedName>
</protein>
<dbReference type="InterPro" id="IPR036322">
    <property type="entry name" value="WD40_repeat_dom_sf"/>
</dbReference>
<proteinExistence type="predicted"/>
<dbReference type="GO" id="GO:0005737">
    <property type="term" value="C:cytoplasm"/>
    <property type="evidence" value="ECO:0007669"/>
    <property type="project" value="GOC"/>
</dbReference>
<dbReference type="AlphaFoldDB" id="A0AAN7V818"/>
<dbReference type="PANTHER" id="PTHR23287:SF16">
    <property type="entry name" value="TECTONIN BETA-PROPELLER REPEAT-CONTAINING PROTEIN 2"/>
    <property type="match status" value="1"/>
</dbReference>
<evidence type="ECO:0000313" key="4">
    <source>
        <dbReference type="Proteomes" id="UP001329430"/>
    </source>
</evidence>
<feature type="domain" description="HPS5-like beta-propeller" evidence="2">
    <location>
        <begin position="28"/>
        <end position="343"/>
    </location>
</feature>
<dbReference type="GO" id="GO:0032527">
    <property type="term" value="P:protein exit from endoplasmic reticulum"/>
    <property type="evidence" value="ECO:0007669"/>
    <property type="project" value="TreeGrafter"/>
</dbReference>
<gene>
    <name evidence="3" type="ORF">RI129_010997</name>
</gene>
<reference evidence="3 4" key="1">
    <citation type="journal article" date="2024" name="Insects">
        <title>An Improved Chromosome-Level Genome Assembly of the Firefly Pyrocoelia pectoralis.</title>
        <authorList>
            <person name="Fu X."/>
            <person name="Meyer-Rochow V.B."/>
            <person name="Ballantyne L."/>
            <person name="Zhu X."/>
        </authorList>
    </citation>
    <scope>NUCLEOTIDE SEQUENCE [LARGE SCALE GENOMIC DNA]</scope>
    <source>
        <strain evidence="3">XCY_ONT2</strain>
    </source>
</reference>
<dbReference type="PANTHER" id="PTHR23287">
    <property type="entry name" value="RUBY-EYE2-LIKE PROTEIN"/>
    <property type="match status" value="1"/>
</dbReference>
<dbReference type="EMBL" id="JAVRBK010000008">
    <property type="protein sequence ID" value="KAK5640186.1"/>
    <property type="molecule type" value="Genomic_DNA"/>
</dbReference>
<dbReference type="Pfam" id="PF23756">
    <property type="entry name" value="Beta-prop_HPS5"/>
    <property type="match status" value="1"/>
</dbReference>
<dbReference type="InterPro" id="IPR015943">
    <property type="entry name" value="WD40/YVTN_repeat-like_dom_sf"/>
</dbReference>
<feature type="compositionally biased region" description="Low complexity" evidence="1">
    <location>
        <begin position="469"/>
        <end position="479"/>
    </location>
</feature>
<evidence type="ECO:0000256" key="1">
    <source>
        <dbReference type="SAM" id="MobiDB-lite"/>
    </source>
</evidence>
<comment type="caution">
    <text evidence="3">The sequence shown here is derived from an EMBL/GenBank/DDBJ whole genome shotgun (WGS) entry which is preliminary data.</text>
</comment>
<dbReference type="Proteomes" id="UP001329430">
    <property type="component" value="Chromosome 8"/>
</dbReference>
<evidence type="ECO:0000313" key="3">
    <source>
        <dbReference type="EMBL" id="KAK5640186.1"/>
    </source>
</evidence>
<evidence type="ECO:0000259" key="2">
    <source>
        <dbReference type="Pfam" id="PF23756"/>
    </source>
</evidence>
<organism evidence="3 4">
    <name type="scientific">Pyrocoelia pectoralis</name>
    <dbReference type="NCBI Taxonomy" id="417401"/>
    <lineage>
        <taxon>Eukaryota</taxon>
        <taxon>Metazoa</taxon>
        <taxon>Ecdysozoa</taxon>
        <taxon>Arthropoda</taxon>
        <taxon>Hexapoda</taxon>
        <taxon>Insecta</taxon>
        <taxon>Pterygota</taxon>
        <taxon>Neoptera</taxon>
        <taxon>Endopterygota</taxon>
        <taxon>Coleoptera</taxon>
        <taxon>Polyphaga</taxon>
        <taxon>Elateriformia</taxon>
        <taxon>Elateroidea</taxon>
        <taxon>Lampyridae</taxon>
        <taxon>Lampyrinae</taxon>
        <taxon>Pyrocoelia</taxon>
    </lineage>
</organism>
<dbReference type="SUPFAM" id="SSF50978">
    <property type="entry name" value="WD40 repeat-like"/>
    <property type="match status" value="1"/>
</dbReference>
<feature type="region of interest" description="Disordered" evidence="1">
    <location>
        <begin position="574"/>
        <end position="594"/>
    </location>
</feature>
<accession>A0AAN7V818</accession>
<feature type="region of interest" description="Disordered" evidence="1">
    <location>
        <begin position="467"/>
        <end position="488"/>
    </location>
</feature>